<dbReference type="Gene3D" id="3.40.720.10">
    <property type="entry name" value="Alkaline Phosphatase, subunit A"/>
    <property type="match status" value="1"/>
</dbReference>
<dbReference type="InterPro" id="IPR017850">
    <property type="entry name" value="Alkaline_phosphatase_core_sf"/>
</dbReference>
<keyword evidence="1" id="KW-1133">Transmembrane helix</keyword>
<proteinExistence type="predicted"/>
<feature type="transmembrane region" description="Helical" evidence="1">
    <location>
        <begin position="38"/>
        <end position="60"/>
    </location>
</feature>
<comment type="caution">
    <text evidence="2">The sequence shown here is derived from an EMBL/GenBank/DDBJ whole genome shotgun (WGS) entry which is preliminary data.</text>
</comment>
<evidence type="ECO:0000313" key="3">
    <source>
        <dbReference type="Proteomes" id="UP000614469"/>
    </source>
</evidence>
<evidence type="ECO:0000256" key="1">
    <source>
        <dbReference type="SAM" id="Phobius"/>
    </source>
</evidence>
<feature type="transmembrane region" description="Helical" evidence="1">
    <location>
        <begin position="100"/>
        <end position="119"/>
    </location>
</feature>
<feature type="transmembrane region" description="Helical" evidence="1">
    <location>
        <begin position="131"/>
        <end position="150"/>
    </location>
</feature>
<evidence type="ECO:0000313" key="2">
    <source>
        <dbReference type="EMBL" id="MBC8336110.1"/>
    </source>
</evidence>
<feature type="transmembrane region" description="Helical" evidence="1">
    <location>
        <begin position="72"/>
        <end position="93"/>
    </location>
</feature>
<keyword evidence="1" id="KW-0472">Membrane</keyword>
<dbReference type="EMBL" id="JACNJN010000139">
    <property type="protein sequence ID" value="MBC8336110.1"/>
    <property type="molecule type" value="Genomic_DNA"/>
</dbReference>
<sequence>MTRSGEYIFWITSALSLIYIAFLRLGKRKISFPLKSEEGFSTANLILLLLPLTPVSQYILNNLDILSPSESIYVFLIFTVFVAFFVLFIPAFFQRISSSQILMFFGLAFTFSIIYMGDLSHQLGWIEVGTLRKQLAIFTVVFLLSWFFFFSKNQKSLYTLVMIVFLSTSISQFLEVSSGFSTLLSPKDANKLLTLVNSRKPELTPSVYLLIYDSYVVNETMLSYGIDNQPQEKYLEELGFQIYPRTYSIAPQSVETMSRVLNASTEHYGDPRTAGTAGDGIVQNLLKEFGYKTYGIFPSDYFFQGTTSTYDYSFPGHTPITKNILVKAIFTGEFRFDIGFDEVSGEQFVEEKTNILSTKTSYPRFMYTHAFIPSHSQDSGKCRDNEIDLFNEKLIRANLEMKQDLKVLLENDPDAIIIIAGDHGPYLTKNCSHTGEDYDLSKISRYDIQDRYGTFLAIRWPTQDYEKYDDITVLQDLFPAIFAYIFQDQKLLESKIAPVTIRNGYYISETKVVDGIIEGGIHSGEPLFIGIDK</sequence>
<accession>A0A8J6NJY6</accession>
<keyword evidence="1" id="KW-0812">Transmembrane</keyword>
<dbReference type="SUPFAM" id="SSF53649">
    <property type="entry name" value="Alkaline phosphatase-like"/>
    <property type="match status" value="1"/>
</dbReference>
<dbReference type="AlphaFoldDB" id="A0A8J6NJY6"/>
<gene>
    <name evidence="2" type="ORF">H8E29_12650</name>
</gene>
<reference evidence="2 3" key="1">
    <citation type="submission" date="2020-08" db="EMBL/GenBank/DDBJ databases">
        <title>Bridging the membrane lipid divide: bacteria of the FCB group superphylum have the potential to synthesize archaeal ether lipids.</title>
        <authorList>
            <person name="Villanueva L."/>
            <person name="Von Meijenfeldt F.A.B."/>
            <person name="Westbye A.B."/>
            <person name="Yadav S."/>
            <person name="Hopmans E.C."/>
            <person name="Dutilh B.E."/>
            <person name="Sinninghe Damste J.S."/>
        </authorList>
    </citation>
    <scope>NUCLEOTIDE SEQUENCE [LARGE SCALE GENOMIC DNA]</scope>
    <source>
        <strain evidence="2">NIOZ-UU36</strain>
    </source>
</reference>
<organism evidence="2 3">
    <name type="scientific">Candidatus Desulfolinea nitratireducens</name>
    <dbReference type="NCBI Taxonomy" id="2841698"/>
    <lineage>
        <taxon>Bacteria</taxon>
        <taxon>Bacillati</taxon>
        <taxon>Chloroflexota</taxon>
        <taxon>Anaerolineae</taxon>
        <taxon>Anaerolineales</taxon>
        <taxon>Anaerolineales incertae sedis</taxon>
        <taxon>Candidatus Desulfolinea</taxon>
    </lineage>
</organism>
<dbReference type="Proteomes" id="UP000614469">
    <property type="component" value="Unassembled WGS sequence"/>
</dbReference>
<protein>
    <recommendedName>
        <fullName evidence="4">Sulfatase N-terminal domain-containing protein</fullName>
    </recommendedName>
</protein>
<feature type="transmembrane region" description="Helical" evidence="1">
    <location>
        <begin position="7"/>
        <end position="26"/>
    </location>
</feature>
<feature type="transmembrane region" description="Helical" evidence="1">
    <location>
        <begin position="157"/>
        <end position="174"/>
    </location>
</feature>
<evidence type="ECO:0008006" key="4">
    <source>
        <dbReference type="Google" id="ProtNLM"/>
    </source>
</evidence>
<name>A0A8J6NJY6_9CHLR</name>